<gene>
    <name evidence="7" type="ORF">MNBD_GAMMA11-3506</name>
</gene>
<evidence type="ECO:0000256" key="1">
    <source>
        <dbReference type="ARBA" id="ARBA00004162"/>
    </source>
</evidence>
<organism evidence="7">
    <name type="scientific">hydrothermal vent metagenome</name>
    <dbReference type="NCBI Taxonomy" id="652676"/>
    <lineage>
        <taxon>unclassified sequences</taxon>
        <taxon>metagenomes</taxon>
        <taxon>ecological metagenomes</taxon>
    </lineage>
</organism>
<evidence type="ECO:0000313" key="7">
    <source>
        <dbReference type="EMBL" id="VAW64367.1"/>
    </source>
</evidence>
<comment type="subcellular location">
    <subcellularLocation>
        <location evidence="1">Cell membrane</location>
        <topology evidence="1">Single-pass membrane protein</topology>
    </subcellularLocation>
</comment>
<keyword evidence="5 6" id="KW-0472">Membrane</keyword>
<reference evidence="7" key="1">
    <citation type="submission" date="2018-06" db="EMBL/GenBank/DDBJ databases">
        <authorList>
            <person name="Zhirakovskaya E."/>
        </authorList>
    </citation>
    <scope>NUCLEOTIDE SEQUENCE</scope>
</reference>
<name>A0A3B0XMF9_9ZZZZ</name>
<protein>
    <submittedName>
        <fullName evidence="7">Biopolymer transport protein ExbD/TolR</fullName>
    </submittedName>
</protein>
<accession>A0A3B0XMF9</accession>
<evidence type="ECO:0000256" key="6">
    <source>
        <dbReference type="SAM" id="Phobius"/>
    </source>
</evidence>
<dbReference type="GO" id="GO:0022857">
    <property type="term" value="F:transmembrane transporter activity"/>
    <property type="evidence" value="ECO:0007669"/>
    <property type="project" value="InterPro"/>
</dbReference>
<dbReference type="InterPro" id="IPR003400">
    <property type="entry name" value="ExbD"/>
</dbReference>
<dbReference type="GO" id="GO:0005886">
    <property type="term" value="C:plasma membrane"/>
    <property type="evidence" value="ECO:0007669"/>
    <property type="project" value="UniProtKB-SubCell"/>
</dbReference>
<proteinExistence type="predicted"/>
<keyword evidence="2" id="KW-1003">Cell membrane</keyword>
<evidence type="ECO:0000256" key="2">
    <source>
        <dbReference type="ARBA" id="ARBA00022475"/>
    </source>
</evidence>
<sequence>MASRRNRRAKKSTQVELDITAFMNLMVVLVPFLLMSAVFTSISILDLKLPGMSSAKKDNKKPEFELQVTVRKDALDLSDTRGGMIKHIPRTKSGYNYVLLNQTLRIIKYKFPEKTNITILSEPYTTYDTLVQVMDTVREFETLQDGEVVVAELFPGISIGDASRRR</sequence>
<keyword evidence="4 6" id="KW-1133">Transmembrane helix</keyword>
<feature type="transmembrane region" description="Helical" evidence="6">
    <location>
        <begin position="21"/>
        <end position="45"/>
    </location>
</feature>
<dbReference type="AlphaFoldDB" id="A0A3B0XMF9"/>
<evidence type="ECO:0000256" key="4">
    <source>
        <dbReference type="ARBA" id="ARBA00022989"/>
    </source>
</evidence>
<evidence type="ECO:0000256" key="5">
    <source>
        <dbReference type="ARBA" id="ARBA00023136"/>
    </source>
</evidence>
<evidence type="ECO:0000256" key="3">
    <source>
        <dbReference type="ARBA" id="ARBA00022692"/>
    </source>
</evidence>
<keyword evidence="3 6" id="KW-0812">Transmembrane</keyword>
<dbReference type="Pfam" id="PF02472">
    <property type="entry name" value="ExbD"/>
    <property type="match status" value="1"/>
</dbReference>
<dbReference type="EMBL" id="UOFG01000228">
    <property type="protein sequence ID" value="VAW64367.1"/>
    <property type="molecule type" value="Genomic_DNA"/>
</dbReference>